<dbReference type="Pfam" id="PF14234">
    <property type="entry name" value="DUF4336"/>
    <property type="match status" value="1"/>
</dbReference>
<dbReference type="PANTHER" id="PTHR33835:SF1">
    <property type="entry name" value="METALLO-BETA-LACTAMASE DOMAIN-CONTAINING PROTEIN"/>
    <property type="match status" value="1"/>
</dbReference>
<accession>A0ABR2YFX8</accession>
<organism evidence="3 4">
    <name type="scientific">Coccomyxa subellipsoidea</name>
    <dbReference type="NCBI Taxonomy" id="248742"/>
    <lineage>
        <taxon>Eukaryota</taxon>
        <taxon>Viridiplantae</taxon>
        <taxon>Chlorophyta</taxon>
        <taxon>core chlorophytes</taxon>
        <taxon>Trebouxiophyceae</taxon>
        <taxon>Trebouxiophyceae incertae sedis</taxon>
        <taxon>Coccomyxaceae</taxon>
        <taxon>Coccomyxa</taxon>
    </lineage>
</organism>
<dbReference type="Pfam" id="PF03457">
    <property type="entry name" value="HA"/>
    <property type="match status" value="2"/>
</dbReference>
<dbReference type="EMBL" id="JALJOT010000012">
    <property type="protein sequence ID" value="KAK9904745.1"/>
    <property type="molecule type" value="Genomic_DNA"/>
</dbReference>
<dbReference type="SUPFAM" id="SSF56281">
    <property type="entry name" value="Metallo-hydrolase/oxidoreductase"/>
    <property type="match status" value="1"/>
</dbReference>
<evidence type="ECO:0000313" key="4">
    <source>
        <dbReference type="Proteomes" id="UP001491310"/>
    </source>
</evidence>
<dbReference type="InterPro" id="IPR025638">
    <property type="entry name" value="DUF4336"/>
</dbReference>
<sequence length="581" mass="65765">MGAELSSNDSIEVQLLKHTRSVHRPFATRNRNQKTSRPPKAQARSTDQRMIRRDKYTTFTNTSGEVLRPIAENVWAADRPFIWNRIDVGGRMAVLRLSDSSIWVHSPVHLDDDLAAALATLGDVKHIVSPNYEHTKYAQQWIERYPGAWSYACPGLKEKSPEVPYTTELGSGGGDPPEWLGEVQATWLNYERNPFNGKAFFNEVVFLFKPAKLLVTSDLFWNYPSQAPGGTKLWKFGMDRVYLPFYRNLMIKDKGGYDEAMRRIFEETIRRKLASAACSATNRVNEELLDKFWLARGVTDCQQRQKLIETAFIELGADESTSAASSSTFTLPGAGAAWLLDSTNTIQQVRRVSARLLKLQSLFGDNIAVDIASMLIREPRLVTAEISHIARRLLEMRLSIGLDGTDVMAVVQAQPSLLVQESSTNDIQESDEARRRAWEFGLASDGDGEWLRRADELRDYVAAHGDAHVGFREHDDAELARWAAKQRKDWKGGDLAPDRQKILDELRFESDGERAEWMRWYGELQISSDDTMVATGRGADFYLYNWCSVQRIARRSGVLSEERIALLDSLDFDWTGADALS</sequence>
<reference evidence="3 4" key="1">
    <citation type="journal article" date="2024" name="Nat. Commun.">
        <title>Phylogenomics reveals the evolutionary origins of lichenization in chlorophyte algae.</title>
        <authorList>
            <person name="Puginier C."/>
            <person name="Libourel C."/>
            <person name="Otte J."/>
            <person name="Skaloud P."/>
            <person name="Haon M."/>
            <person name="Grisel S."/>
            <person name="Petersen M."/>
            <person name="Berrin J.G."/>
            <person name="Delaux P.M."/>
            <person name="Dal Grande F."/>
            <person name="Keller J."/>
        </authorList>
    </citation>
    <scope>NUCLEOTIDE SEQUENCE [LARGE SCALE GENOMIC DNA]</scope>
    <source>
        <strain evidence="3 4">SAG 216-7</strain>
    </source>
</reference>
<keyword evidence="4" id="KW-1185">Reference proteome</keyword>
<proteinExistence type="predicted"/>
<dbReference type="Proteomes" id="UP001491310">
    <property type="component" value="Unassembled WGS sequence"/>
</dbReference>
<protein>
    <recommendedName>
        <fullName evidence="2">Helicase-associated domain-containing protein</fullName>
    </recommendedName>
</protein>
<dbReference type="InterPro" id="IPR036866">
    <property type="entry name" value="RibonucZ/Hydroxyglut_hydro"/>
</dbReference>
<dbReference type="InterPro" id="IPR005114">
    <property type="entry name" value="Helicase_assoc"/>
</dbReference>
<gene>
    <name evidence="3" type="ORF">WJX75_001725</name>
</gene>
<feature type="domain" description="Helicase-associated" evidence="2">
    <location>
        <begin position="515"/>
        <end position="572"/>
    </location>
</feature>
<evidence type="ECO:0000259" key="2">
    <source>
        <dbReference type="Pfam" id="PF03457"/>
    </source>
</evidence>
<name>A0ABR2YFX8_9CHLO</name>
<comment type="caution">
    <text evidence="3">The sequence shown here is derived from an EMBL/GenBank/DDBJ whole genome shotgun (WGS) entry which is preliminary data.</text>
</comment>
<evidence type="ECO:0000313" key="3">
    <source>
        <dbReference type="EMBL" id="KAK9904745.1"/>
    </source>
</evidence>
<feature type="domain" description="Helicase-associated" evidence="2">
    <location>
        <begin position="448"/>
        <end position="508"/>
    </location>
</feature>
<dbReference type="PANTHER" id="PTHR33835">
    <property type="entry name" value="YALI0C07656P"/>
    <property type="match status" value="1"/>
</dbReference>
<dbReference type="Gene3D" id="6.10.140.530">
    <property type="match status" value="2"/>
</dbReference>
<evidence type="ECO:0000256" key="1">
    <source>
        <dbReference type="SAM" id="MobiDB-lite"/>
    </source>
</evidence>
<feature type="region of interest" description="Disordered" evidence="1">
    <location>
        <begin position="22"/>
        <end position="50"/>
    </location>
</feature>